<evidence type="ECO:0000256" key="3">
    <source>
        <dbReference type="ARBA" id="ARBA00022606"/>
    </source>
</evidence>
<feature type="non-terminal residue" evidence="14">
    <location>
        <position position="1"/>
    </location>
</feature>
<keyword evidence="10" id="KW-0675">Receptor</keyword>
<evidence type="ECO:0000256" key="9">
    <source>
        <dbReference type="ARBA" id="ARBA00023136"/>
    </source>
</evidence>
<dbReference type="PANTHER" id="PTHR24240">
    <property type="entry name" value="OPSIN"/>
    <property type="match status" value="1"/>
</dbReference>
<keyword evidence="5" id="KW-0681">Retinal protein</keyword>
<dbReference type="InterPro" id="IPR017452">
    <property type="entry name" value="GPCR_Rhodpsn_7TM"/>
</dbReference>
<dbReference type="PROSITE" id="PS50262">
    <property type="entry name" value="G_PROTEIN_RECEP_F1_2"/>
    <property type="match status" value="1"/>
</dbReference>
<keyword evidence="11" id="KW-0807">Transducer</keyword>
<dbReference type="EMBL" id="JAHUTJ010044661">
    <property type="protein sequence ID" value="MED6282064.1"/>
    <property type="molecule type" value="Genomic_DNA"/>
</dbReference>
<keyword evidence="15" id="KW-1185">Reference proteome</keyword>
<evidence type="ECO:0000256" key="7">
    <source>
        <dbReference type="ARBA" id="ARBA00022991"/>
    </source>
</evidence>
<evidence type="ECO:0000256" key="4">
    <source>
        <dbReference type="ARBA" id="ARBA00022692"/>
    </source>
</evidence>
<organism evidence="14 15">
    <name type="scientific">Characodon lateralis</name>
    <dbReference type="NCBI Taxonomy" id="208331"/>
    <lineage>
        <taxon>Eukaryota</taxon>
        <taxon>Metazoa</taxon>
        <taxon>Chordata</taxon>
        <taxon>Craniata</taxon>
        <taxon>Vertebrata</taxon>
        <taxon>Euteleostomi</taxon>
        <taxon>Actinopterygii</taxon>
        <taxon>Neopterygii</taxon>
        <taxon>Teleostei</taxon>
        <taxon>Neoteleostei</taxon>
        <taxon>Acanthomorphata</taxon>
        <taxon>Ovalentaria</taxon>
        <taxon>Atherinomorphae</taxon>
        <taxon>Cyprinodontiformes</taxon>
        <taxon>Goodeidae</taxon>
        <taxon>Characodon</taxon>
    </lineage>
</organism>
<proteinExistence type="predicted"/>
<dbReference type="PRINTS" id="PR00237">
    <property type="entry name" value="GPCRRHODOPSN"/>
</dbReference>
<keyword evidence="3" id="KW-0716">Sensory transduction</keyword>
<evidence type="ECO:0000256" key="12">
    <source>
        <dbReference type="SAM" id="Phobius"/>
    </source>
</evidence>
<evidence type="ECO:0000313" key="14">
    <source>
        <dbReference type="EMBL" id="MED6282064.1"/>
    </source>
</evidence>
<evidence type="ECO:0000256" key="11">
    <source>
        <dbReference type="ARBA" id="ARBA00023224"/>
    </source>
</evidence>
<evidence type="ECO:0000256" key="10">
    <source>
        <dbReference type="ARBA" id="ARBA00023170"/>
    </source>
</evidence>
<feature type="transmembrane region" description="Helical" evidence="12">
    <location>
        <begin position="106"/>
        <end position="124"/>
    </location>
</feature>
<accession>A0ABU7E498</accession>
<evidence type="ECO:0000256" key="1">
    <source>
        <dbReference type="ARBA" id="ARBA00004141"/>
    </source>
</evidence>
<evidence type="ECO:0000259" key="13">
    <source>
        <dbReference type="PROSITE" id="PS50262"/>
    </source>
</evidence>
<evidence type="ECO:0000256" key="2">
    <source>
        <dbReference type="ARBA" id="ARBA00022543"/>
    </source>
</evidence>
<keyword evidence="6 12" id="KW-1133">Transmembrane helix</keyword>
<comment type="subcellular location">
    <subcellularLocation>
        <location evidence="1">Membrane</location>
        <topology evidence="1">Multi-pass membrane protein</topology>
    </subcellularLocation>
</comment>
<keyword evidence="4 12" id="KW-0812">Transmembrane</keyword>
<keyword evidence="8" id="KW-0297">G-protein coupled receptor</keyword>
<dbReference type="InterPro" id="IPR027430">
    <property type="entry name" value="Retinal_BS"/>
</dbReference>
<comment type="caution">
    <text evidence="14">The sequence shown here is derived from an EMBL/GenBank/DDBJ whole genome shotgun (WGS) entry which is preliminary data.</text>
</comment>
<evidence type="ECO:0000313" key="15">
    <source>
        <dbReference type="Proteomes" id="UP001352852"/>
    </source>
</evidence>
<protein>
    <recommendedName>
        <fullName evidence="13">G-protein coupled receptors family 1 profile domain-containing protein</fullName>
    </recommendedName>
</protein>
<name>A0ABU7E498_9TELE</name>
<feature type="transmembrane region" description="Helical" evidence="12">
    <location>
        <begin position="12"/>
        <end position="33"/>
    </location>
</feature>
<dbReference type="PROSITE" id="PS00238">
    <property type="entry name" value="OPSIN"/>
    <property type="match status" value="1"/>
</dbReference>
<reference evidence="14 15" key="1">
    <citation type="submission" date="2021-06" db="EMBL/GenBank/DDBJ databases">
        <authorList>
            <person name="Palmer J.M."/>
        </authorList>
    </citation>
    <scope>NUCLEOTIDE SEQUENCE [LARGE SCALE GENOMIC DNA]</scope>
    <source>
        <strain evidence="14 15">CL_MEX2019</strain>
        <tissue evidence="14">Muscle</tissue>
    </source>
</reference>
<dbReference type="InterPro" id="IPR000276">
    <property type="entry name" value="GPCR_Rhodpsn"/>
</dbReference>
<dbReference type="Gene3D" id="1.20.1070.10">
    <property type="entry name" value="Rhodopsin 7-helix transmembrane proteins"/>
    <property type="match status" value="1"/>
</dbReference>
<keyword evidence="9 12" id="KW-0472">Membrane</keyword>
<feature type="transmembrane region" description="Helical" evidence="12">
    <location>
        <begin position="53"/>
        <end position="85"/>
    </location>
</feature>
<evidence type="ECO:0000256" key="8">
    <source>
        <dbReference type="ARBA" id="ARBA00023040"/>
    </source>
</evidence>
<gene>
    <name evidence="14" type="ORF">CHARACLAT_028077</name>
</gene>
<dbReference type="Pfam" id="PF00001">
    <property type="entry name" value="7tm_1"/>
    <property type="match status" value="1"/>
</dbReference>
<evidence type="ECO:0000256" key="5">
    <source>
        <dbReference type="ARBA" id="ARBA00022925"/>
    </source>
</evidence>
<keyword evidence="7" id="KW-0157">Chromophore</keyword>
<sequence length="222" mass="25389">QKISWRKVKILCMWTWLYALIWALLPILGWGRYGPEPFGLSCSLAWGQMKHEGFSFVISIFSLNLLVPCVIIIFCYFGIALRLYFAYKTSMNNNHVPNIIKLHRRLLIIAVLISIGFIGCWAPYGLVSLWSVLNDSSKIPPEVSLLPCMFAKSSTVYNPLIYYFFSQSFKREVKQLSWLCLGSNPCQVSNSVNTNNIYMVSVNVKSKEVAPETLQEITQSRQ</sequence>
<evidence type="ECO:0000256" key="6">
    <source>
        <dbReference type="ARBA" id="ARBA00022989"/>
    </source>
</evidence>
<dbReference type="SUPFAM" id="SSF81321">
    <property type="entry name" value="Family A G protein-coupled receptor-like"/>
    <property type="match status" value="1"/>
</dbReference>
<dbReference type="InterPro" id="IPR050125">
    <property type="entry name" value="GPCR_opsins"/>
</dbReference>
<feature type="domain" description="G-protein coupled receptors family 1 profile" evidence="13">
    <location>
        <begin position="1"/>
        <end position="162"/>
    </location>
</feature>
<feature type="transmembrane region" description="Helical" evidence="12">
    <location>
        <begin position="144"/>
        <end position="165"/>
    </location>
</feature>
<keyword evidence="2" id="KW-0600">Photoreceptor protein</keyword>
<dbReference type="Proteomes" id="UP001352852">
    <property type="component" value="Unassembled WGS sequence"/>
</dbReference>